<reference evidence="1 2" key="1">
    <citation type="journal article" date="2019" name="Nat. Med.">
        <title>A library of human gut bacterial isolates paired with longitudinal multiomics data enables mechanistic microbiome research.</title>
        <authorList>
            <person name="Poyet M."/>
            <person name="Groussin M."/>
            <person name="Gibbons S.M."/>
            <person name="Avila-Pacheco J."/>
            <person name="Jiang X."/>
            <person name="Kearney S.M."/>
            <person name="Perrotta A.R."/>
            <person name="Berdy B."/>
            <person name="Zhao S."/>
            <person name="Lieberman T.D."/>
            <person name="Swanson P.K."/>
            <person name="Smith M."/>
            <person name="Roesemann S."/>
            <person name="Alexander J.E."/>
            <person name="Rich S.A."/>
            <person name="Livny J."/>
            <person name="Vlamakis H."/>
            <person name="Clish C."/>
            <person name="Bullock K."/>
            <person name="Deik A."/>
            <person name="Scott J."/>
            <person name="Pierce K.A."/>
            <person name="Xavier R.J."/>
            <person name="Alm E.J."/>
        </authorList>
    </citation>
    <scope>NUCLEOTIDE SEQUENCE [LARGE SCALE GENOMIC DNA]</scope>
    <source>
        <strain evidence="1 2">BIOML-A21</strain>
    </source>
</reference>
<proteinExistence type="predicted"/>
<dbReference type="RefSeq" id="WP_151858581.1">
    <property type="nucleotide sequence ID" value="NZ_WCTZ01000014.1"/>
</dbReference>
<organism evidence="1 2">
    <name type="scientific">Bacteroides uniformis</name>
    <dbReference type="NCBI Taxonomy" id="820"/>
    <lineage>
        <taxon>Bacteria</taxon>
        <taxon>Pseudomonadati</taxon>
        <taxon>Bacteroidota</taxon>
        <taxon>Bacteroidia</taxon>
        <taxon>Bacteroidales</taxon>
        <taxon>Bacteroidaceae</taxon>
        <taxon>Bacteroides</taxon>
    </lineage>
</organism>
<comment type="caution">
    <text evidence="1">The sequence shown here is derived from an EMBL/GenBank/DDBJ whole genome shotgun (WGS) entry which is preliminary data.</text>
</comment>
<dbReference type="Pfam" id="PF14284">
    <property type="entry name" value="PcfJ"/>
    <property type="match status" value="1"/>
</dbReference>
<dbReference type="Proteomes" id="UP000442334">
    <property type="component" value="Unassembled WGS sequence"/>
</dbReference>
<dbReference type="AlphaFoldDB" id="A0A7J5H5M4"/>
<evidence type="ECO:0008006" key="3">
    <source>
        <dbReference type="Google" id="ProtNLM"/>
    </source>
</evidence>
<name>A0A7J5H5M4_BACUN</name>
<dbReference type="EMBL" id="WCUA01000012">
    <property type="protein sequence ID" value="KAB4184789.1"/>
    <property type="molecule type" value="Genomic_DNA"/>
</dbReference>
<dbReference type="InterPro" id="IPR025586">
    <property type="entry name" value="PcfJ"/>
</dbReference>
<sequence>MKPRNRFEKAVAASNGKLTVLSPKAVEWAVSNVIVHIAFRTSGHNSMCGDCGAKFDHKGKGKSVCCPHCGHRLQVRDTMKRKEVQSAYFSSLEVADGLQVQRVFLLRALCRKGMKLKTSCMEVCRLWLNAEGRMAVTSRARTLGWYVDSFNWCTGIDLKILSEVHWVISDTYVYPRYKVLPELRRNGMKGRLPDGCHPARLMKALLTDSRIETMMKSGDLQAVAYFVSRPLDLDECWQSYKVAARHHYRPSDYGLWCDTVRLLEQCGKDIHNAKYVCPKDLKAAHDHWLNKRNKAEEKRRNREQMLRAKAREADFYREKSRYFGIVISDNDIEISVLDSIEAFQAEGSSLHHCVFQCEYYAKADSVILSAHDRQGNRIETVEFSLSQGKVVQSRGLCNSNTEYHDRIIGLVNANAYRFLEARTPA</sequence>
<evidence type="ECO:0000313" key="1">
    <source>
        <dbReference type="EMBL" id="KAB4184789.1"/>
    </source>
</evidence>
<protein>
    <recommendedName>
        <fullName evidence="3">PcfJ-like protein</fullName>
    </recommendedName>
</protein>
<evidence type="ECO:0000313" key="2">
    <source>
        <dbReference type="Proteomes" id="UP000442334"/>
    </source>
</evidence>
<gene>
    <name evidence="1" type="ORF">GAQ34_12210</name>
</gene>
<accession>A0A7J5H5M4</accession>